<organism evidence="2 3">
    <name type="scientific">Ascobolus immersus RN42</name>
    <dbReference type="NCBI Taxonomy" id="1160509"/>
    <lineage>
        <taxon>Eukaryota</taxon>
        <taxon>Fungi</taxon>
        <taxon>Dikarya</taxon>
        <taxon>Ascomycota</taxon>
        <taxon>Pezizomycotina</taxon>
        <taxon>Pezizomycetes</taxon>
        <taxon>Pezizales</taxon>
        <taxon>Ascobolaceae</taxon>
        <taxon>Ascobolus</taxon>
    </lineage>
</organism>
<name>A0A3N4HN95_ASCIM</name>
<dbReference type="EMBL" id="ML119816">
    <property type="protein sequence ID" value="RPA73581.1"/>
    <property type="molecule type" value="Genomic_DNA"/>
</dbReference>
<dbReference type="GO" id="GO:0005854">
    <property type="term" value="C:nascent polypeptide-associated complex"/>
    <property type="evidence" value="ECO:0007669"/>
    <property type="project" value="InterPro"/>
</dbReference>
<dbReference type="OrthoDB" id="3169036at2759"/>
<feature type="region of interest" description="Disordered" evidence="1">
    <location>
        <begin position="1"/>
        <end position="24"/>
    </location>
</feature>
<dbReference type="InterPro" id="IPR016641">
    <property type="entry name" value="EGD2/NACA0like"/>
</dbReference>
<proteinExistence type="predicted"/>
<keyword evidence="3" id="KW-1185">Reference proteome</keyword>
<dbReference type="PANTHER" id="PTHR21713">
    <property type="entry name" value="NASCENT POLYPEPTIDE ASSOCIATED COMPLEX ALPHA SUBUNIT-RELATED"/>
    <property type="match status" value="1"/>
</dbReference>
<dbReference type="AlphaFoldDB" id="A0A3N4HN95"/>
<accession>A0A3N4HN95</accession>
<evidence type="ECO:0000313" key="2">
    <source>
        <dbReference type="EMBL" id="RPA73581.1"/>
    </source>
</evidence>
<evidence type="ECO:0000256" key="1">
    <source>
        <dbReference type="SAM" id="MobiDB-lite"/>
    </source>
</evidence>
<evidence type="ECO:0008006" key="4">
    <source>
        <dbReference type="Google" id="ProtNLM"/>
    </source>
</evidence>
<dbReference type="Gene3D" id="1.10.8.10">
    <property type="entry name" value="DNA helicase RuvA subunit, C-terminal domain"/>
    <property type="match status" value="2"/>
</dbReference>
<reference evidence="2 3" key="1">
    <citation type="journal article" date="2018" name="Nat. Ecol. Evol.">
        <title>Pezizomycetes genomes reveal the molecular basis of ectomycorrhizal truffle lifestyle.</title>
        <authorList>
            <person name="Murat C."/>
            <person name="Payen T."/>
            <person name="Noel B."/>
            <person name="Kuo A."/>
            <person name="Morin E."/>
            <person name="Chen J."/>
            <person name="Kohler A."/>
            <person name="Krizsan K."/>
            <person name="Balestrini R."/>
            <person name="Da Silva C."/>
            <person name="Montanini B."/>
            <person name="Hainaut M."/>
            <person name="Levati E."/>
            <person name="Barry K.W."/>
            <person name="Belfiori B."/>
            <person name="Cichocki N."/>
            <person name="Clum A."/>
            <person name="Dockter R.B."/>
            <person name="Fauchery L."/>
            <person name="Guy J."/>
            <person name="Iotti M."/>
            <person name="Le Tacon F."/>
            <person name="Lindquist E.A."/>
            <person name="Lipzen A."/>
            <person name="Malagnac F."/>
            <person name="Mello A."/>
            <person name="Molinier V."/>
            <person name="Miyauchi S."/>
            <person name="Poulain J."/>
            <person name="Riccioni C."/>
            <person name="Rubini A."/>
            <person name="Sitrit Y."/>
            <person name="Splivallo R."/>
            <person name="Traeger S."/>
            <person name="Wang M."/>
            <person name="Zifcakova L."/>
            <person name="Wipf D."/>
            <person name="Zambonelli A."/>
            <person name="Paolocci F."/>
            <person name="Nowrousian M."/>
            <person name="Ottonello S."/>
            <person name="Baldrian P."/>
            <person name="Spatafora J.W."/>
            <person name="Henrissat B."/>
            <person name="Nagy L.G."/>
            <person name="Aury J.M."/>
            <person name="Wincker P."/>
            <person name="Grigoriev I.V."/>
            <person name="Bonfante P."/>
            <person name="Martin F.M."/>
        </authorList>
    </citation>
    <scope>NUCLEOTIDE SEQUENCE [LARGE SCALE GENOMIC DNA]</scope>
    <source>
        <strain evidence="2 3">RN42</strain>
    </source>
</reference>
<sequence length="188" mass="20850">MEPEIQYISDEADRTQQEAGEAPKSNIGDFVKAVNTLSMLNYSDPVKSQPAAAKPNGYEGLPEEFDIELLMHRIECSRDDAIDALMENENDIIATLTQLGHPPGSSGSTYFDNCKLDFMDEEDIPTNSSVQYTTTRSDEDIKLVMSHAGCTRKDAIKALAKNDDAIVPAIMDAPRSQGWNVRCLHHSW</sequence>
<protein>
    <recommendedName>
        <fullName evidence="4">Nascent polypeptide-associated complex subunit alpha-like UBA domain-containing protein</fullName>
    </recommendedName>
</protein>
<gene>
    <name evidence="2" type="ORF">BJ508DRAFT_333967</name>
</gene>
<dbReference type="Proteomes" id="UP000275078">
    <property type="component" value="Unassembled WGS sequence"/>
</dbReference>
<evidence type="ECO:0000313" key="3">
    <source>
        <dbReference type="Proteomes" id="UP000275078"/>
    </source>
</evidence>